<evidence type="ECO:0000256" key="3">
    <source>
        <dbReference type="ARBA" id="ARBA00005063"/>
    </source>
</evidence>
<dbReference type="OrthoDB" id="9801834at2"/>
<evidence type="ECO:0000256" key="6">
    <source>
        <dbReference type="ARBA" id="ARBA00022576"/>
    </source>
</evidence>
<dbReference type="GO" id="GO:0004015">
    <property type="term" value="F:adenosylmethionine-8-amino-7-oxononanoate transaminase activity"/>
    <property type="evidence" value="ECO:0007669"/>
    <property type="project" value="UniProtKB-UniRule"/>
</dbReference>
<feature type="binding site" evidence="13">
    <location>
        <position position="273"/>
    </location>
    <ligand>
        <name>substrate</name>
    </ligand>
</feature>
<feature type="modified residue" description="N6-(pyridoxal phosphate)lysine" evidence="13">
    <location>
        <position position="273"/>
    </location>
</feature>
<evidence type="ECO:0000256" key="9">
    <source>
        <dbReference type="ARBA" id="ARBA00022756"/>
    </source>
</evidence>
<protein>
    <recommendedName>
        <fullName evidence="13">Adenosylmethionine-8-amino-7-oxononanoate aminotransferase</fullName>
        <ecNumber evidence="13">2.6.1.62</ecNumber>
    </recommendedName>
    <alternativeName>
        <fullName evidence="13">7,8-diamino-pelargonic acid aminotransferase</fullName>
        <shortName evidence="13">DAPA AT</shortName>
        <shortName evidence="13">DAPA aminotransferase</shortName>
    </alternativeName>
    <alternativeName>
        <fullName evidence="13">7,8-diaminononanoate synthase</fullName>
        <shortName evidence="13">DANS</shortName>
    </alternativeName>
    <alternativeName>
        <fullName evidence="13">Diaminopelargonic acid synthase</fullName>
    </alternativeName>
</protein>
<evidence type="ECO:0000256" key="12">
    <source>
        <dbReference type="ARBA" id="ARBA00060970"/>
    </source>
</evidence>
<accession>A0A1I5UQP3</accession>
<dbReference type="Gene3D" id="3.90.1150.10">
    <property type="entry name" value="Aspartate Aminotransferase, domain 1"/>
    <property type="match status" value="1"/>
</dbReference>
<dbReference type="Pfam" id="PF00202">
    <property type="entry name" value="Aminotran_3"/>
    <property type="match status" value="1"/>
</dbReference>
<proteinExistence type="inferred from homology"/>
<dbReference type="Gene3D" id="3.40.640.10">
    <property type="entry name" value="Type I PLP-dependent aspartate aminotransferase-like (Major domain)"/>
    <property type="match status" value="1"/>
</dbReference>
<dbReference type="InterPro" id="IPR015424">
    <property type="entry name" value="PyrdxlP-dep_Trfase"/>
</dbReference>
<evidence type="ECO:0000256" key="10">
    <source>
        <dbReference type="ARBA" id="ARBA00022898"/>
    </source>
</evidence>
<dbReference type="UniPathway" id="UPA00078">
    <property type="reaction ID" value="UER00160"/>
</dbReference>
<dbReference type="GO" id="GO:0009102">
    <property type="term" value="P:biotin biosynthetic process"/>
    <property type="evidence" value="ECO:0007669"/>
    <property type="project" value="UniProtKB-UniRule"/>
</dbReference>
<keyword evidence="5 13" id="KW-0963">Cytoplasm</keyword>
<dbReference type="NCBIfam" id="NF004624">
    <property type="entry name" value="PRK05964.1"/>
    <property type="match status" value="1"/>
</dbReference>
<dbReference type="STRING" id="223786.SAMN05216234_1683"/>
<dbReference type="InterPro" id="IPR005814">
    <property type="entry name" value="Aminotrans_3"/>
</dbReference>
<dbReference type="FunFam" id="3.40.640.10:FF:000078">
    <property type="entry name" value="Adenosylmethionine-8-amino-7-oxononanoate aminotransferase"/>
    <property type="match status" value="1"/>
</dbReference>
<evidence type="ECO:0000256" key="4">
    <source>
        <dbReference type="ARBA" id="ARBA00011738"/>
    </source>
</evidence>
<comment type="function">
    <text evidence="13">Catalyzes the transfer of the alpha-amino group from S-adenosyl-L-methionine (SAM) to 7-keto-8-aminopelargonic acid (KAPA) to form 7,8-diaminopelargonic acid (DAPA). It is the only aminotransferase known to utilize SAM as an amino donor.</text>
</comment>
<comment type="subunit">
    <text evidence="4 13">Homodimer.</text>
</comment>
<evidence type="ECO:0000256" key="7">
    <source>
        <dbReference type="ARBA" id="ARBA00022679"/>
    </source>
</evidence>
<evidence type="ECO:0000313" key="14">
    <source>
        <dbReference type="EMBL" id="SFP97367.1"/>
    </source>
</evidence>
<dbReference type="AlphaFoldDB" id="A0A1I5UQP3"/>
<dbReference type="PIRSF" id="PIRSF000521">
    <property type="entry name" value="Transaminase_4ab_Lys_Orn"/>
    <property type="match status" value="1"/>
</dbReference>
<gene>
    <name evidence="13" type="primary">bioA</name>
    <name evidence="14" type="ORF">SAMN05216234_1683</name>
</gene>
<keyword evidence="10 13" id="KW-0663">Pyridoxal phosphate</keyword>
<name>A0A1I5UQP3_9BACT</name>
<keyword evidence="7 13" id="KW-0808">Transferase</keyword>
<evidence type="ECO:0000256" key="2">
    <source>
        <dbReference type="ARBA" id="ARBA00004496"/>
    </source>
</evidence>
<feature type="binding site" evidence="13">
    <location>
        <position position="396"/>
    </location>
    <ligand>
        <name>substrate</name>
    </ligand>
</feature>
<dbReference type="RefSeq" id="WP_092914256.1">
    <property type="nucleotide sequence ID" value="NZ_FOXB01000068.1"/>
</dbReference>
<organism evidence="14 15">
    <name type="scientific">Hydrogenimonas thermophila</name>
    <dbReference type="NCBI Taxonomy" id="223786"/>
    <lineage>
        <taxon>Bacteria</taxon>
        <taxon>Pseudomonadati</taxon>
        <taxon>Campylobacterota</taxon>
        <taxon>Epsilonproteobacteria</taxon>
        <taxon>Campylobacterales</taxon>
        <taxon>Hydrogenimonadaceae</taxon>
        <taxon>Hydrogenimonas</taxon>
    </lineage>
</organism>
<sequence>MNNTQYIKEDLNYIFHPCSQMKEYERNLPLIPIKSAKGVYLYDYDDNAYIDAISSWWVNLFGHSNPYINKKIKEQIDTLEHIIFAGFTHKPAIDLAKRLIQLSPDGLNKVFFADNGSSAIEIALKMSFQYYYNKGETRPYFISLENSYHGETMGALAVGGVSLYKDIYSDILIKTLQAKSPALHNEEEALEDMEKLLKQYKGKVSSVIIEPLVQCAGGMAMYDASYISKLKELCNYYGVHIIADEIAVGFGRTGTMFACEQAKVTPDFMCLSKGITGGYLPLSVTLITDDIYNAFYCDYHTGKSFLDSHSYTGNPLACAAANASLDLLELKTTKEYNLILALMMKIRLKEIKKLQQVQSVRQKGLIVAIELKKTYASRDISLNIYRHSLQNGVLIRPLGNVIYVMPPYIIKINELDKIFDTIINAIKIISI</sequence>
<evidence type="ECO:0000313" key="15">
    <source>
        <dbReference type="Proteomes" id="UP000199227"/>
    </source>
</evidence>
<feature type="binding site" evidence="13">
    <location>
        <position position="56"/>
    </location>
    <ligand>
        <name>substrate</name>
    </ligand>
</feature>
<dbReference type="InterPro" id="IPR049704">
    <property type="entry name" value="Aminotrans_3_PPA_site"/>
</dbReference>
<dbReference type="SUPFAM" id="SSF53383">
    <property type="entry name" value="PLP-dependent transferases"/>
    <property type="match status" value="1"/>
</dbReference>
<evidence type="ECO:0000256" key="11">
    <source>
        <dbReference type="ARBA" id="ARBA00048449"/>
    </source>
</evidence>
<feature type="binding site" evidence="13">
    <location>
        <position position="244"/>
    </location>
    <ligand>
        <name>pyridoxal 5'-phosphate</name>
        <dbReference type="ChEBI" id="CHEBI:597326"/>
    </ligand>
</feature>
<keyword evidence="9 13" id="KW-0093">Biotin biosynthesis</keyword>
<evidence type="ECO:0000256" key="13">
    <source>
        <dbReference type="HAMAP-Rule" id="MF_00834"/>
    </source>
</evidence>
<feature type="binding site" evidence="13">
    <location>
        <position position="148"/>
    </location>
    <ligand>
        <name>substrate</name>
    </ligand>
</feature>
<dbReference type="PANTHER" id="PTHR42684:SF17">
    <property type="entry name" value="ADENOSYLMETHIONINE-8-AMINO-7-OXONONANOATE AMINOTRANSFERASE"/>
    <property type="match status" value="1"/>
</dbReference>
<dbReference type="GO" id="GO:0030170">
    <property type="term" value="F:pyridoxal phosphate binding"/>
    <property type="evidence" value="ECO:0007669"/>
    <property type="project" value="UniProtKB-UniRule"/>
</dbReference>
<comment type="subcellular location">
    <subcellularLocation>
        <location evidence="2 13">Cytoplasm</location>
    </subcellularLocation>
</comment>
<dbReference type="InterPro" id="IPR015422">
    <property type="entry name" value="PyrdxlP-dep_Trfase_small"/>
</dbReference>
<dbReference type="GO" id="GO:0005737">
    <property type="term" value="C:cytoplasm"/>
    <property type="evidence" value="ECO:0007669"/>
    <property type="project" value="UniProtKB-SubCell"/>
</dbReference>
<evidence type="ECO:0000256" key="1">
    <source>
        <dbReference type="ARBA" id="ARBA00001933"/>
    </source>
</evidence>
<reference evidence="14 15" key="1">
    <citation type="submission" date="2016-10" db="EMBL/GenBank/DDBJ databases">
        <authorList>
            <person name="de Groot N.N."/>
        </authorList>
    </citation>
    <scope>NUCLEOTIDE SEQUENCE [LARGE SCALE GENOMIC DNA]</scope>
    <source>
        <strain evidence="14 15">EP1-55-1</strain>
    </source>
</reference>
<dbReference type="InterPro" id="IPR005815">
    <property type="entry name" value="BioA"/>
</dbReference>
<evidence type="ECO:0000256" key="8">
    <source>
        <dbReference type="ARBA" id="ARBA00022691"/>
    </source>
</evidence>
<evidence type="ECO:0000256" key="5">
    <source>
        <dbReference type="ARBA" id="ARBA00022490"/>
    </source>
</evidence>
<dbReference type="EC" id="2.6.1.62" evidence="13"/>
<feature type="binding site" evidence="13">
    <location>
        <begin position="309"/>
        <end position="310"/>
    </location>
    <ligand>
        <name>pyridoxal 5'-phosphate</name>
        <dbReference type="ChEBI" id="CHEBI:597326"/>
    </ligand>
</feature>
<keyword evidence="6 13" id="KW-0032">Aminotransferase</keyword>
<comment type="similarity">
    <text evidence="12 13">Belongs to the class-III pyridoxal-phosphate-dependent aminotransferase family. BioA subfamily.</text>
</comment>
<comment type="cofactor">
    <cofactor evidence="1 13">
        <name>pyridoxal 5'-phosphate</name>
        <dbReference type="ChEBI" id="CHEBI:597326"/>
    </cofactor>
</comment>
<dbReference type="CDD" id="cd00610">
    <property type="entry name" value="OAT_like"/>
    <property type="match status" value="1"/>
</dbReference>
<dbReference type="PANTHER" id="PTHR42684">
    <property type="entry name" value="ADENOSYLMETHIONINE-8-AMINO-7-OXONONANOATE AMINOTRANSFERASE"/>
    <property type="match status" value="1"/>
</dbReference>
<dbReference type="PROSITE" id="PS00600">
    <property type="entry name" value="AA_TRANSFER_CLASS_3"/>
    <property type="match status" value="1"/>
</dbReference>
<dbReference type="EMBL" id="FOXB01000068">
    <property type="protein sequence ID" value="SFP97367.1"/>
    <property type="molecule type" value="Genomic_DNA"/>
</dbReference>
<feature type="binding site" evidence="13">
    <location>
        <position position="308"/>
    </location>
    <ligand>
        <name>substrate</name>
    </ligand>
</feature>
<dbReference type="InterPro" id="IPR015421">
    <property type="entry name" value="PyrdxlP-dep_Trfase_major"/>
</dbReference>
<keyword evidence="8 13" id="KW-0949">S-adenosyl-L-methionine</keyword>
<dbReference type="Proteomes" id="UP000199227">
    <property type="component" value="Unassembled WGS sequence"/>
</dbReference>
<comment type="catalytic activity">
    <reaction evidence="11 13">
        <text>(8S)-8-amino-7-oxononanoate + S-adenosyl-L-methionine = S-adenosyl-4-methylsulfanyl-2-oxobutanoate + (7R,8S)-7,8-diammoniononanoate</text>
        <dbReference type="Rhea" id="RHEA:16861"/>
        <dbReference type="ChEBI" id="CHEBI:16490"/>
        <dbReference type="ChEBI" id="CHEBI:59789"/>
        <dbReference type="ChEBI" id="CHEBI:149468"/>
        <dbReference type="ChEBI" id="CHEBI:149469"/>
        <dbReference type="EC" id="2.6.1.62"/>
    </reaction>
</comment>
<dbReference type="NCBIfam" id="TIGR00508">
    <property type="entry name" value="bioA"/>
    <property type="match status" value="1"/>
</dbReference>
<dbReference type="HAMAP" id="MF_00834">
    <property type="entry name" value="BioA"/>
    <property type="match status" value="1"/>
</dbReference>
<feature type="site" description="Participates in the substrate recognition with KAPA and in a stacking interaction with the adenine ring of SAM" evidence="13">
    <location>
        <position position="18"/>
    </location>
</feature>
<keyword evidence="15" id="KW-1185">Reference proteome</keyword>
<comment type="pathway">
    <text evidence="3 13">Cofactor biosynthesis; biotin biosynthesis; 7,8-diaminononanoate from 8-amino-7-oxononanoate (SAM route): step 1/1.</text>
</comment>
<feature type="binding site" evidence="13">
    <location>
        <begin position="116"/>
        <end position="117"/>
    </location>
    <ligand>
        <name>pyridoxal 5'-phosphate</name>
        <dbReference type="ChEBI" id="CHEBI:597326"/>
    </ligand>
</feature>